<keyword evidence="2" id="KW-1185">Reference proteome</keyword>
<organism evidence="1 2">
    <name type="scientific">Nocardioides astragali</name>
    <dbReference type="NCBI Taxonomy" id="1776736"/>
    <lineage>
        <taxon>Bacteria</taxon>
        <taxon>Bacillati</taxon>
        <taxon>Actinomycetota</taxon>
        <taxon>Actinomycetes</taxon>
        <taxon>Propionibacteriales</taxon>
        <taxon>Nocardioidaceae</taxon>
        <taxon>Nocardioides</taxon>
    </lineage>
</organism>
<sequence length="109" mass="11913">MTLQMWTATLARARTAWEEQSEGLDGPRKNLAQADPTLLGDAVQGAADAFLTTWEQRVLVLRDLASGHADALAQSMYDFLLTDQDSVRATQDLLPWEDRDTAPVSAVGP</sequence>
<comment type="caution">
    <text evidence="1">The sequence shown here is derived from an EMBL/GenBank/DDBJ whole genome shotgun (WGS) entry which is preliminary data.</text>
</comment>
<reference evidence="2" key="1">
    <citation type="journal article" date="2019" name="Int. J. Syst. Evol. Microbiol.">
        <title>The Global Catalogue of Microorganisms (GCM) 10K type strain sequencing project: providing services to taxonomists for standard genome sequencing and annotation.</title>
        <authorList>
            <consortium name="The Broad Institute Genomics Platform"/>
            <consortium name="The Broad Institute Genome Sequencing Center for Infectious Disease"/>
            <person name="Wu L."/>
            <person name="Ma J."/>
        </authorList>
    </citation>
    <scope>NUCLEOTIDE SEQUENCE [LARGE SCALE GENOMIC DNA]</scope>
    <source>
        <strain evidence="2">FCH27</strain>
    </source>
</reference>
<evidence type="ECO:0000313" key="1">
    <source>
        <dbReference type="EMBL" id="MFC7363445.1"/>
    </source>
</evidence>
<dbReference type="EMBL" id="JBHTCH010000030">
    <property type="protein sequence ID" value="MFC7363445.1"/>
    <property type="molecule type" value="Genomic_DNA"/>
</dbReference>
<dbReference type="RefSeq" id="WP_255889211.1">
    <property type="nucleotide sequence ID" value="NZ_JAFMZM010000002.1"/>
</dbReference>
<protein>
    <submittedName>
        <fullName evidence="1">Uncharacterized protein</fullName>
    </submittedName>
</protein>
<accession>A0ABW2NC46</accession>
<name>A0ABW2NC46_9ACTN</name>
<gene>
    <name evidence="1" type="ORF">ACFQO6_24445</name>
</gene>
<evidence type="ECO:0000313" key="2">
    <source>
        <dbReference type="Proteomes" id="UP001596524"/>
    </source>
</evidence>
<dbReference type="Proteomes" id="UP001596524">
    <property type="component" value="Unassembled WGS sequence"/>
</dbReference>
<proteinExistence type="predicted"/>